<evidence type="ECO:0000313" key="4">
    <source>
        <dbReference type="Proteomes" id="UP001183410"/>
    </source>
</evidence>
<feature type="compositionally biased region" description="Low complexity" evidence="2">
    <location>
        <begin position="359"/>
        <end position="369"/>
    </location>
</feature>
<feature type="coiled-coil region" evidence="1">
    <location>
        <begin position="211"/>
        <end position="238"/>
    </location>
</feature>
<feature type="region of interest" description="Disordered" evidence="2">
    <location>
        <begin position="327"/>
        <end position="369"/>
    </location>
</feature>
<reference evidence="4" key="1">
    <citation type="submission" date="2023-07" db="EMBL/GenBank/DDBJ databases">
        <title>30 novel species of actinomycetes from the DSMZ collection.</title>
        <authorList>
            <person name="Nouioui I."/>
        </authorList>
    </citation>
    <scope>NUCLEOTIDE SEQUENCE [LARGE SCALE GENOMIC DNA]</scope>
    <source>
        <strain evidence="4">DSM 44915</strain>
    </source>
</reference>
<dbReference type="Proteomes" id="UP001183410">
    <property type="component" value="Unassembled WGS sequence"/>
</dbReference>
<accession>A0ABU2JRV1</accession>
<sequence>MAGYRYSPQWDQNARRDTDIVDPVLVVRPLSRFEFAVRRPISQIDHALVFTTNEGGFAVYIPPQRPPRSELSSGRWVSVHEVDMGLHHFQRTFQLPSDNDAFAFTAEVDVAWRVMAPDRVVASQVRDVPAHVLPRLEQRMRLVARRFAIEDSAGADAALRADLAAGQLAGELGLHVTPTVRLSLDQAARDQQTALRDISYQTQRIAPQAELERHQHELEQLRQAQRHQLEQAEQAHQQRMLTEKANYYAWYLEHRGVAAWALEIAQRPQDLPQIRELHSQEQLNQVLRQLDVLDRLAAGDHFENYQLERPVQETLRAVRDMFARATPGAEAPPLSAGPGAPAGEAIESAAPAAPPAPGTPAADPGRSGR</sequence>
<keyword evidence="1" id="KW-0175">Coiled coil</keyword>
<evidence type="ECO:0000256" key="2">
    <source>
        <dbReference type="SAM" id="MobiDB-lite"/>
    </source>
</evidence>
<dbReference type="RefSeq" id="WP_311667779.1">
    <property type="nucleotide sequence ID" value="NZ_JAVREO010000008.1"/>
</dbReference>
<comment type="caution">
    <text evidence="3">The sequence shown here is derived from an EMBL/GenBank/DDBJ whole genome shotgun (WGS) entry which is preliminary data.</text>
</comment>
<organism evidence="3 4">
    <name type="scientific">Streptomyces chisholmiae</name>
    <dbReference type="NCBI Taxonomy" id="3075540"/>
    <lineage>
        <taxon>Bacteria</taxon>
        <taxon>Bacillati</taxon>
        <taxon>Actinomycetota</taxon>
        <taxon>Actinomycetes</taxon>
        <taxon>Kitasatosporales</taxon>
        <taxon>Streptomycetaceae</taxon>
        <taxon>Streptomyces</taxon>
    </lineage>
</organism>
<proteinExistence type="predicted"/>
<evidence type="ECO:0000313" key="3">
    <source>
        <dbReference type="EMBL" id="MDT0267695.1"/>
    </source>
</evidence>
<protein>
    <submittedName>
        <fullName evidence="3">PE-PGRS family protein</fullName>
    </submittedName>
</protein>
<evidence type="ECO:0000256" key="1">
    <source>
        <dbReference type="SAM" id="Coils"/>
    </source>
</evidence>
<gene>
    <name evidence="3" type="ORF">RM844_15520</name>
</gene>
<feature type="compositionally biased region" description="Low complexity" evidence="2">
    <location>
        <begin position="327"/>
        <end position="351"/>
    </location>
</feature>
<name>A0ABU2JRV1_9ACTN</name>
<dbReference type="EMBL" id="JAVREO010000008">
    <property type="protein sequence ID" value="MDT0267695.1"/>
    <property type="molecule type" value="Genomic_DNA"/>
</dbReference>
<keyword evidence="4" id="KW-1185">Reference proteome</keyword>